<evidence type="ECO:0000313" key="2">
    <source>
        <dbReference type="Proteomes" id="UP000076632"/>
    </source>
</evidence>
<protein>
    <submittedName>
        <fullName evidence="1">Uncharacterized protein</fullName>
    </submittedName>
</protein>
<accession>A0A165FH95</accession>
<gene>
    <name evidence="1" type="ORF">L228DRAFT_248728</name>
</gene>
<organism evidence="1 2">
    <name type="scientific">Xylona heveae (strain CBS 132557 / TC161)</name>
    <dbReference type="NCBI Taxonomy" id="1328760"/>
    <lineage>
        <taxon>Eukaryota</taxon>
        <taxon>Fungi</taxon>
        <taxon>Dikarya</taxon>
        <taxon>Ascomycota</taxon>
        <taxon>Pezizomycotina</taxon>
        <taxon>Xylonomycetes</taxon>
        <taxon>Xylonales</taxon>
        <taxon>Xylonaceae</taxon>
        <taxon>Xylona</taxon>
    </lineage>
</organism>
<keyword evidence="2" id="KW-1185">Reference proteome</keyword>
<name>A0A165FH95_XYLHT</name>
<dbReference type="RefSeq" id="XP_018186534.1">
    <property type="nucleotide sequence ID" value="XM_018332914.1"/>
</dbReference>
<dbReference type="InParanoid" id="A0A165FH95"/>
<dbReference type="GeneID" id="28898051"/>
<reference evidence="1 2" key="1">
    <citation type="journal article" date="2016" name="Fungal Biol.">
        <title>The genome of Xylona heveae provides a window into fungal endophytism.</title>
        <authorList>
            <person name="Gazis R."/>
            <person name="Kuo A."/>
            <person name="Riley R."/>
            <person name="LaButti K."/>
            <person name="Lipzen A."/>
            <person name="Lin J."/>
            <person name="Amirebrahimi M."/>
            <person name="Hesse C.N."/>
            <person name="Spatafora J.W."/>
            <person name="Henrissat B."/>
            <person name="Hainaut M."/>
            <person name="Grigoriev I.V."/>
            <person name="Hibbett D.S."/>
        </authorList>
    </citation>
    <scope>NUCLEOTIDE SEQUENCE [LARGE SCALE GENOMIC DNA]</scope>
    <source>
        <strain evidence="1 2">TC161</strain>
    </source>
</reference>
<proteinExistence type="predicted"/>
<dbReference type="AlphaFoldDB" id="A0A165FH95"/>
<dbReference type="EMBL" id="KV407461">
    <property type="protein sequence ID" value="KZF20979.1"/>
    <property type="molecule type" value="Genomic_DNA"/>
</dbReference>
<dbReference type="Proteomes" id="UP000076632">
    <property type="component" value="Unassembled WGS sequence"/>
</dbReference>
<evidence type="ECO:0000313" key="1">
    <source>
        <dbReference type="EMBL" id="KZF20979.1"/>
    </source>
</evidence>
<sequence>MSWFPRNPPEVYPQMKMAWENVLEPISYNPGEQPRILLSHCQLTSPFIELFLSNPP</sequence>